<comment type="caution">
    <text evidence="1">The sequence shown here is derived from an EMBL/GenBank/DDBJ whole genome shotgun (WGS) entry which is preliminary data.</text>
</comment>
<dbReference type="AlphaFoldDB" id="A0A4C1VDI4"/>
<keyword evidence="2" id="KW-1185">Reference proteome</keyword>
<accession>A0A4C1VDI4</accession>
<dbReference type="OrthoDB" id="7474798at2759"/>
<dbReference type="EMBL" id="BGZK01000321">
    <property type="protein sequence ID" value="GBP36659.1"/>
    <property type="molecule type" value="Genomic_DNA"/>
</dbReference>
<evidence type="ECO:0000313" key="2">
    <source>
        <dbReference type="Proteomes" id="UP000299102"/>
    </source>
</evidence>
<dbReference type="Proteomes" id="UP000299102">
    <property type="component" value="Unassembled WGS sequence"/>
</dbReference>
<proteinExistence type="predicted"/>
<evidence type="ECO:0000313" key="1">
    <source>
        <dbReference type="EMBL" id="GBP36659.1"/>
    </source>
</evidence>
<name>A0A4C1VDI4_EUMVA</name>
<organism evidence="1 2">
    <name type="scientific">Eumeta variegata</name>
    <name type="common">Bagworm moth</name>
    <name type="synonym">Eumeta japonica</name>
    <dbReference type="NCBI Taxonomy" id="151549"/>
    <lineage>
        <taxon>Eukaryota</taxon>
        <taxon>Metazoa</taxon>
        <taxon>Ecdysozoa</taxon>
        <taxon>Arthropoda</taxon>
        <taxon>Hexapoda</taxon>
        <taxon>Insecta</taxon>
        <taxon>Pterygota</taxon>
        <taxon>Neoptera</taxon>
        <taxon>Endopterygota</taxon>
        <taxon>Lepidoptera</taxon>
        <taxon>Glossata</taxon>
        <taxon>Ditrysia</taxon>
        <taxon>Tineoidea</taxon>
        <taxon>Psychidae</taxon>
        <taxon>Oiketicinae</taxon>
        <taxon>Eumeta</taxon>
    </lineage>
</organism>
<sequence length="93" mass="10473">MNDCREHREHALIQIQLHQAEFDSNRMQTDILQHEMDMCKADETVCDIVSSDRVHCIGSTFGTELHGDNGDLFGRSGVIGLGPCWPIVWAIGY</sequence>
<protein>
    <submittedName>
        <fullName evidence="1">Uncharacterized protein</fullName>
    </submittedName>
</protein>
<reference evidence="1 2" key="1">
    <citation type="journal article" date="2019" name="Commun. Biol.">
        <title>The bagworm genome reveals a unique fibroin gene that provides high tensile strength.</title>
        <authorList>
            <person name="Kono N."/>
            <person name="Nakamura H."/>
            <person name="Ohtoshi R."/>
            <person name="Tomita M."/>
            <person name="Numata K."/>
            <person name="Arakawa K."/>
        </authorList>
    </citation>
    <scope>NUCLEOTIDE SEQUENCE [LARGE SCALE GENOMIC DNA]</scope>
</reference>
<gene>
    <name evidence="1" type="ORF">EVAR_35244_1</name>
</gene>